<dbReference type="GO" id="GO:0046872">
    <property type="term" value="F:metal ion binding"/>
    <property type="evidence" value="ECO:0007669"/>
    <property type="project" value="UniProtKB-KW"/>
</dbReference>
<feature type="transmembrane region" description="Helical" evidence="8">
    <location>
        <begin position="146"/>
        <end position="165"/>
    </location>
</feature>
<feature type="transmembrane region" description="Helical" evidence="8">
    <location>
        <begin position="50"/>
        <end position="69"/>
    </location>
</feature>
<dbReference type="InterPro" id="IPR000715">
    <property type="entry name" value="Glycosyl_transferase_4"/>
</dbReference>
<name>A0A916JPB5_9FLAO</name>
<dbReference type="CDD" id="cd06853">
    <property type="entry name" value="GT_WecA_like"/>
    <property type="match status" value="1"/>
</dbReference>
<feature type="transmembrane region" description="Helical" evidence="8">
    <location>
        <begin position="81"/>
        <end position="100"/>
    </location>
</feature>
<feature type="transmembrane region" description="Helical" evidence="8">
    <location>
        <begin position="197"/>
        <end position="215"/>
    </location>
</feature>
<evidence type="ECO:0000256" key="7">
    <source>
        <dbReference type="PIRSR" id="PIRSR600715-1"/>
    </source>
</evidence>
<dbReference type="PANTHER" id="PTHR22926">
    <property type="entry name" value="PHOSPHO-N-ACETYLMURAMOYL-PENTAPEPTIDE-TRANSFERASE"/>
    <property type="match status" value="1"/>
</dbReference>
<feature type="binding site" evidence="7">
    <location>
        <position position="164"/>
    </location>
    <ligand>
        <name>Mg(2+)</name>
        <dbReference type="ChEBI" id="CHEBI:18420"/>
    </ligand>
</feature>
<feature type="binding site" evidence="7">
    <location>
        <position position="224"/>
    </location>
    <ligand>
        <name>Mg(2+)</name>
        <dbReference type="ChEBI" id="CHEBI:18420"/>
    </ligand>
</feature>
<proteinExistence type="predicted"/>
<keyword evidence="5 8" id="KW-1133">Transmembrane helix</keyword>
<feature type="transmembrane region" description="Helical" evidence="8">
    <location>
        <begin position="6"/>
        <end position="29"/>
    </location>
</feature>
<dbReference type="Proteomes" id="UP000683507">
    <property type="component" value="Chromosome"/>
</dbReference>
<feature type="transmembrane region" description="Helical" evidence="8">
    <location>
        <begin position="336"/>
        <end position="355"/>
    </location>
</feature>
<dbReference type="KEGG" id="ptan:CRYO30217_02770"/>
<dbReference type="EC" id="2.7.8.33" evidence="9"/>
<gene>
    <name evidence="9" type="primary">tagO</name>
    <name evidence="9" type="ORF">CRYO30217_02770</name>
</gene>
<evidence type="ECO:0000256" key="4">
    <source>
        <dbReference type="ARBA" id="ARBA00022692"/>
    </source>
</evidence>
<dbReference type="GO" id="GO:0005886">
    <property type="term" value="C:plasma membrane"/>
    <property type="evidence" value="ECO:0007669"/>
    <property type="project" value="UniProtKB-SubCell"/>
</dbReference>
<evidence type="ECO:0000256" key="2">
    <source>
        <dbReference type="ARBA" id="ARBA00022475"/>
    </source>
</evidence>
<evidence type="ECO:0000256" key="8">
    <source>
        <dbReference type="SAM" id="Phobius"/>
    </source>
</evidence>
<keyword evidence="4 8" id="KW-0812">Transmembrane</keyword>
<dbReference type="EMBL" id="OU015584">
    <property type="protein sequence ID" value="CAG5085482.1"/>
    <property type="molecule type" value="Genomic_DNA"/>
</dbReference>
<evidence type="ECO:0000256" key="3">
    <source>
        <dbReference type="ARBA" id="ARBA00022679"/>
    </source>
</evidence>
<feature type="transmembrane region" description="Helical" evidence="8">
    <location>
        <begin position="227"/>
        <end position="244"/>
    </location>
</feature>
<dbReference type="GO" id="GO:0044038">
    <property type="term" value="P:cell wall macromolecule biosynthetic process"/>
    <property type="evidence" value="ECO:0007669"/>
    <property type="project" value="TreeGrafter"/>
</dbReference>
<evidence type="ECO:0000313" key="10">
    <source>
        <dbReference type="Proteomes" id="UP000683507"/>
    </source>
</evidence>
<comment type="cofactor">
    <cofactor evidence="7">
        <name>Mg(2+)</name>
        <dbReference type="ChEBI" id="CHEBI:18420"/>
    </cofactor>
</comment>
<keyword evidence="7" id="KW-0479">Metal-binding</keyword>
<feature type="transmembrane region" description="Helical" evidence="8">
    <location>
        <begin position="256"/>
        <end position="276"/>
    </location>
</feature>
<dbReference type="Pfam" id="PF00953">
    <property type="entry name" value="Glycos_transf_4"/>
    <property type="match status" value="1"/>
</dbReference>
<dbReference type="InterPro" id="IPR018480">
    <property type="entry name" value="PNAcMuramoyl-5peptid_Trfase_CS"/>
</dbReference>
<keyword evidence="3 9" id="KW-0808">Transferase</keyword>
<sequence>MKSELLIIILGFLTAFFVVLLAIPSLIKVAKLKHLVDEPSEERKLHSRSIPTIGGIVIFGAIVFSYSLWFPEEYDHLPHMLTNFKHLIAILILLFFVGVKDDIIGTAPMKKLVAHMIVGFILVIMADIRITSMHGLFGVTGELEQWLSYMLSLFVYIVIVNAINLIDGLDGLAGGIGFIIASSFGVCFLINGNVPLALLGFVLGGALLGFLVFNFSPARIFMGDSGSLTIGAIISVLAINAVDLDPSKMKEYFEPNMPILVMAILVYPLMDTLRVFSIRAFKGVSPFTADKNHIHHRFIALGMNHRQTVLWLYLYNLVVIVSAFLIQMYIEVNSTIQFGLTFVIAAFLATIPFIIKPKSA</sequence>
<dbReference type="GO" id="GO:0071555">
    <property type="term" value="P:cell wall organization"/>
    <property type="evidence" value="ECO:0007669"/>
    <property type="project" value="TreeGrafter"/>
</dbReference>
<reference evidence="9" key="1">
    <citation type="submission" date="2021-04" db="EMBL/GenBank/DDBJ databases">
        <authorList>
            <person name="Rodrigo-Torres L."/>
            <person name="Arahal R. D."/>
            <person name="Lucena T."/>
        </authorList>
    </citation>
    <scope>NUCLEOTIDE SEQUENCE</scope>
    <source>
        <strain evidence="9">AS29M-1</strain>
    </source>
</reference>
<evidence type="ECO:0000256" key="5">
    <source>
        <dbReference type="ARBA" id="ARBA00022989"/>
    </source>
</evidence>
<protein>
    <submittedName>
        <fullName evidence="9">Undecaprenyl-phosphate N-acetylglucosaminyl 1-phosphate transferase</fullName>
        <ecNumber evidence="9">2.7.8.33</ecNumber>
    </submittedName>
</protein>
<feature type="transmembrane region" description="Helical" evidence="8">
    <location>
        <begin position="112"/>
        <end position="134"/>
    </location>
</feature>
<dbReference type="GO" id="GO:0009103">
    <property type="term" value="P:lipopolysaccharide biosynthetic process"/>
    <property type="evidence" value="ECO:0007669"/>
    <property type="project" value="TreeGrafter"/>
</dbReference>
<organism evidence="9 10">
    <name type="scientific">Parvicella tangerina</name>
    <dbReference type="NCBI Taxonomy" id="2829795"/>
    <lineage>
        <taxon>Bacteria</taxon>
        <taxon>Pseudomonadati</taxon>
        <taxon>Bacteroidota</taxon>
        <taxon>Flavobacteriia</taxon>
        <taxon>Flavobacteriales</taxon>
        <taxon>Parvicellaceae</taxon>
        <taxon>Parvicella</taxon>
    </lineage>
</organism>
<keyword evidence="2" id="KW-1003">Cell membrane</keyword>
<feature type="transmembrane region" description="Helical" evidence="8">
    <location>
        <begin position="172"/>
        <end position="191"/>
    </location>
</feature>
<evidence type="ECO:0000256" key="1">
    <source>
        <dbReference type="ARBA" id="ARBA00004651"/>
    </source>
</evidence>
<feature type="transmembrane region" description="Helical" evidence="8">
    <location>
        <begin position="310"/>
        <end position="330"/>
    </location>
</feature>
<dbReference type="PANTHER" id="PTHR22926:SF3">
    <property type="entry name" value="UNDECAPRENYL-PHOSPHATE ALPHA-N-ACETYLGLUCOSAMINYL 1-PHOSPHATE TRANSFERASE"/>
    <property type="match status" value="1"/>
</dbReference>
<evidence type="ECO:0000256" key="6">
    <source>
        <dbReference type="ARBA" id="ARBA00023136"/>
    </source>
</evidence>
<dbReference type="PROSITE" id="PS01348">
    <property type="entry name" value="MRAY_2"/>
    <property type="match status" value="1"/>
</dbReference>
<evidence type="ECO:0000313" key="9">
    <source>
        <dbReference type="EMBL" id="CAG5085482.1"/>
    </source>
</evidence>
<dbReference type="AlphaFoldDB" id="A0A916JPB5"/>
<dbReference type="GO" id="GO:0036380">
    <property type="term" value="F:UDP-N-acetylglucosamine-undecaprenyl-phosphate N-acetylglucosaminephosphotransferase activity"/>
    <property type="evidence" value="ECO:0007669"/>
    <property type="project" value="UniProtKB-EC"/>
</dbReference>
<keyword evidence="6 8" id="KW-0472">Membrane</keyword>
<comment type="subcellular location">
    <subcellularLocation>
        <location evidence="1">Cell membrane</location>
        <topology evidence="1">Multi-pass membrane protein</topology>
    </subcellularLocation>
</comment>
<accession>A0A916JPB5</accession>
<keyword evidence="10" id="KW-1185">Reference proteome</keyword>
<keyword evidence="7" id="KW-0460">Magnesium</keyword>